<dbReference type="OrthoDB" id="2489132at2"/>
<keyword evidence="5 11" id="KW-1133">Transmembrane helix</keyword>
<evidence type="ECO:0000313" key="15">
    <source>
        <dbReference type="Proteomes" id="UP000029868"/>
    </source>
</evidence>
<comment type="similarity">
    <text evidence="8">Belongs to the methyl-accepting chemotaxis (MCP) protein family.</text>
</comment>
<dbReference type="EMBL" id="JQEC01000004">
    <property type="protein sequence ID" value="KGJ96949.1"/>
    <property type="molecule type" value="Genomic_DNA"/>
</dbReference>
<dbReference type="GO" id="GO:0006935">
    <property type="term" value="P:chemotaxis"/>
    <property type="evidence" value="ECO:0007669"/>
    <property type="project" value="UniProtKB-KW"/>
</dbReference>
<evidence type="ECO:0000256" key="7">
    <source>
        <dbReference type="ARBA" id="ARBA00023224"/>
    </source>
</evidence>
<feature type="region of interest" description="Disordered" evidence="10">
    <location>
        <begin position="546"/>
        <end position="565"/>
    </location>
</feature>
<sequence length="641" mass="69442">MLNLTIRRKVVLTTLTAVVLSILIVSAFALNSSRAIILEAAIERELPAALGEVANDLDAHLLLPITVSQTMSSNLYAQQFIANGEQRDEHQQVISYLKNIQSEFGTISAFLVSANTGHYFTPGGLFKTLSPQDNKDQWFYGFINSGKQYELSLDVDEETNIPTLFINYLMRVSGEASAVVGVGLSLENMAKTISQYRIAETGKVFLVDQQGTIKLHPKTQLIGKTLSDIGVNDKQNLLSKAQFSSTEFSRDGTKTLIASRYLDSIGWYVIAEVPKSEVLGGLTQATWALVMMGLIIAVISAFVSTWIISRLIAPFGQLADMLAEIGKGGGDLTRRLDDSRQDEAGTMARGYNQFVSHLSEILQQVSNTGNELAVAIEQIDSQAKSMEAEINEQVSRVEQIATAMHEMGMTAEEIAGSANNAAQSAQAADSTVQQGNDSVVQTISSVSNMSDQLRSTSIMITQLAEDARSIDTVVEVIRSVSEQTNLLALNAAIEAARAGEQGRGFAVVADEVRTLASRSHDSTEEIRNIIEKLQAKTEEVVAAISQSTELSTNSQTEAGHSGKHLESISESITIMNDMNLQIATATGEQSNVVGEINPHVTAVADISRANSEIVQQTSIACTELRDKAMHLNELVSRFKFS</sequence>
<feature type="compositionally biased region" description="Polar residues" evidence="10">
    <location>
        <begin position="546"/>
        <end position="558"/>
    </location>
</feature>
<evidence type="ECO:0000256" key="11">
    <source>
        <dbReference type="SAM" id="Phobius"/>
    </source>
</evidence>
<evidence type="ECO:0000256" key="4">
    <source>
        <dbReference type="ARBA" id="ARBA00022692"/>
    </source>
</evidence>
<evidence type="ECO:0000256" key="6">
    <source>
        <dbReference type="ARBA" id="ARBA00023136"/>
    </source>
</evidence>
<keyword evidence="6 11" id="KW-0472">Membrane</keyword>
<evidence type="ECO:0000259" key="13">
    <source>
        <dbReference type="PROSITE" id="PS50885"/>
    </source>
</evidence>
<evidence type="ECO:0000259" key="12">
    <source>
        <dbReference type="PROSITE" id="PS50111"/>
    </source>
</evidence>
<evidence type="ECO:0000256" key="8">
    <source>
        <dbReference type="ARBA" id="ARBA00029447"/>
    </source>
</evidence>
<dbReference type="PROSITE" id="PS50885">
    <property type="entry name" value="HAMP"/>
    <property type="match status" value="1"/>
</dbReference>
<name>A0A099L1V9_COLPS</name>
<dbReference type="PANTHER" id="PTHR32089:SF112">
    <property type="entry name" value="LYSOZYME-LIKE PROTEIN-RELATED"/>
    <property type="match status" value="1"/>
</dbReference>
<dbReference type="Gene3D" id="1.10.287.950">
    <property type="entry name" value="Methyl-accepting chemotaxis protein"/>
    <property type="match status" value="1"/>
</dbReference>
<organism evidence="14 15">
    <name type="scientific">Colwellia psychrerythraea</name>
    <name type="common">Vibrio psychroerythus</name>
    <dbReference type="NCBI Taxonomy" id="28229"/>
    <lineage>
        <taxon>Bacteria</taxon>
        <taxon>Pseudomonadati</taxon>
        <taxon>Pseudomonadota</taxon>
        <taxon>Gammaproteobacteria</taxon>
        <taxon>Alteromonadales</taxon>
        <taxon>Colwelliaceae</taxon>
        <taxon>Colwellia</taxon>
    </lineage>
</organism>
<dbReference type="RefSeq" id="WP_033080718.1">
    <property type="nucleotide sequence ID" value="NZ_JQEC01000004.1"/>
</dbReference>
<keyword evidence="3" id="KW-0145">Chemotaxis</keyword>
<feature type="domain" description="Methyl-accepting transducer" evidence="12">
    <location>
        <begin position="368"/>
        <end position="604"/>
    </location>
</feature>
<keyword evidence="7 9" id="KW-0807">Transducer</keyword>
<keyword evidence="4 11" id="KW-0812">Transmembrane</keyword>
<dbReference type="SUPFAM" id="SSF58104">
    <property type="entry name" value="Methyl-accepting chemotaxis protein (MCP) signaling domain"/>
    <property type="match status" value="1"/>
</dbReference>
<feature type="transmembrane region" description="Helical" evidence="11">
    <location>
        <begin position="285"/>
        <end position="308"/>
    </location>
</feature>
<evidence type="ECO:0000313" key="14">
    <source>
        <dbReference type="EMBL" id="KGJ96949.1"/>
    </source>
</evidence>
<dbReference type="Pfam" id="PF00015">
    <property type="entry name" value="MCPsignal"/>
    <property type="match status" value="1"/>
</dbReference>
<dbReference type="PATRIC" id="fig|28229.3.peg.579"/>
<dbReference type="CDD" id="cd12912">
    <property type="entry name" value="PDC2_MCP_like"/>
    <property type="match status" value="1"/>
</dbReference>
<dbReference type="InterPro" id="IPR004089">
    <property type="entry name" value="MCPsignal_dom"/>
</dbReference>
<dbReference type="PANTHER" id="PTHR32089">
    <property type="entry name" value="METHYL-ACCEPTING CHEMOTAXIS PROTEIN MCPB"/>
    <property type="match status" value="1"/>
</dbReference>
<evidence type="ECO:0000256" key="10">
    <source>
        <dbReference type="SAM" id="MobiDB-lite"/>
    </source>
</evidence>
<evidence type="ECO:0000256" key="1">
    <source>
        <dbReference type="ARBA" id="ARBA00004651"/>
    </source>
</evidence>
<comment type="caution">
    <text evidence="14">The sequence shown here is derived from an EMBL/GenBank/DDBJ whole genome shotgun (WGS) entry which is preliminary data.</text>
</comment>
<dbReference type="InterPro" id="IPR033479">
    <property type="entry name" value="dCache_1"/>
</dbReference>
<dbReference type="Pfam" id="PF00672">
    <property type="entry name" value="HAMP"/>
    <property type="match status" value="1"/>
</dbReference>
<dbReference type="GO" id="GO:0005886">
    <property type="term" value="C:plasma membrane"/>
    <property type="evidence" value="ECO:0007669"/>
    <property type="project" value="UniProtKB-SubCell"/>
</dbReference>
<evidence type="ECO:0000256" key="3">
    <source>
        <dbReference type="ARBA" id="ARBA00022500"/>
    </source>
</evidence>
<dbReference type="Pfam" id="PF02743">
    <property type="entry name" value="dCache_1"/>
    <property type="match status" value="1"/>
</dbReference>
<dbReference type="SMART" id="SM00283">
    <property type="entry name" value="MA"/>
    <property type="match status" value="1"/>
</dbReference>
<dbReference type="Gene3D" id="3.30.450.20">
    <property type="entry name" value="PAS domain"/>
    <property type="match status" value="1"/>
</dbReference>
<evidence type="ECO:0000256" key="5">
    <source>
        <dbReference type="ARBA" id="ARBA00022989"/>
    </source>
</evidence>
<reference evidence="14 15" key="1">
    <citation type="submission" date="2014-08" db="EMBL/GenBank/DDBJ databases">
        <title>Genomic and Phenotypic Diversity of Colwellia psychrerythraea strains from Disparate Marine Basins.</title>
        <authorList>
            <person name="Techtmann S.M."/>
            <person name="Stelling S.C."/>
            <person name="Utturkar S.M."/>
            <person name="Alshibli N."/>
            <person name="Harris A."/>
            <person name="Brown S.D."/>
            <person name="Hazen T.C."/>
        </authorList>
    </citation>
    <scope>NUCLEOTIDE SEQUENCE [LARGE SCALE GENOMIC DNA]</scope>
    <source>
        <strain evidence="14 15">GAB14E</strain>
    </source>
</reference>
<dbReference type="AlphaFoldDB" id="A0A099L1V9"/>
<dbReference type="GO" id="GO:0007165">
    <property type="term" value="P:signal transduction"/>
    <property type="evidence" value="ECO:0007669"/>
    <property type="project" value="UniProtKB-KW"/>
</dbReference>
<dbReference type="PROSITE" id="PS50111">
    <property type="entry name" value="CHEMOTAXIS_TRANSDUC_2"/>
    <property type="match status" value="1"/>
</dbReference>
<gene>
    <name evidence="14" type="ORF">GAB14E_1417</name>
</gene>
<dbReference type="FunFam" id="1.10.287.950:FF:000001">
    <property type="entry name" value="Methyl-accepting chemotaxis sensory transducer"/>
    <property type="match status" value="1"/>
</dbReference>
<feature type="domain" description="HAMP" evidence="13">
    <location>
        <begin position="309"/>
        <end position="363"/>
    </location>
</feature>
<dbReference type="Proteomes" id="UP000029868">
    <property type="component" value="Unassembled WGS sequence"/>
</dbReference>
<proteinExistence type="inferred from homology"/>
<keyword evidence="2" id="KW-1003">Cell membrane</keyword>
<comment type="subcellular location">
    <subcellularLocation>
        <location evidence="1">Cell membrane</location>
        <topology evidence="1">Multi-pass membrane protein</topology>
    </subcellularLocation>
</comment>
<accession>A0A099L1V9</accession>
<evidence type="ECO:0000256" key="2">
    <source>
        <dbReference type="ARBA" id="ARBA00022475"/>
    </source>
</evidence>
<dbReference type="SMART" id="SM00304">
    <property type="entry name" value="HAMP"/>
    <property type="match status" value="1"/>
</dbReference>
<dbReference type="CDD" id="cd06225">
    <property type="entry name" value="HAMP"/>
    <property type="match status" value="1"/>
</dbReference>
<dbReference type="InterPro" id="IPR003660">
    <property type="entry name" value="HAMP_dom"/>
</dbReference>
<dbReference type="CDD" id="cd11386">
    <property type="entry name" value="MCP_signal"/>
    <property type="match status" value="1"/>
</dbReference>
<evidence type="ECO:0000256" key="9">
    <source>
        <dbReference type="PROSITE-ProRule" id="PRU00284"/>
    </source>
</evidence>
<protein>
    <submittedName>
        <fullName evidence="14">Methyl-accepting chemotaxis sensory transducer with Cache sensor</fullName>
    </submittedName>
</protein>